<name>A0A6A6PXJ5_9PEZI</name>
<dbReference type="InterPro" id="IPR050491">
    <property type="entry name" value="AmpC-like"/>
</dbReference>
<dbReference type="InterPro" id="IPR001466">
    <property type="entry name" value="Beta-lactam-related"/>
</dbReference>
<dbReference type="PANTHER" id="PTHR46825">
    <property type="entry name" value="D-ALANYL-D-ALANINE-CARBOXYPEPTIDASE/ENDOPEPTIDASE AMPH"/>
    <property type="match status" value="1"/>
</dbReference>
<evidence type="ECO:0000256" key="1">
    <source>
        <dbReference type="ARBA" id="ARBA00038215"/>
    </source>
</evidence>
<dbReference type="SUPFAM" id="SSF56601">
    <property type="entry name" value="beta-lactamase/transpeptidase-like"/>
    <property type="match status" value="1"/>
</dbReference>
<dbReference type="AlphaFoldDB" id="A0A6A6PXJ5"/>
<dbReference type="Pfam" id="PF00144">
    <property type="entry name" value="Beta-lactamase"/>
    <property type="match status" value="1"/>
</dbReference>
<dbReference type="OrthoDB" id="5946976at2759"/>
<gene>
    <name evidence="3" type="ORF">BDY17DRAFT_296219</name>
</gene>
<organism evidence="3 4">
    <name type="scientific">Neohortaea acidophila</name>
    <dbReference type="NCBI Taxonomy" id="245834"/>
    <lineage>
        <taxon>Eukaryota</taxon>
        <taxon>Fungi</taxon>
        <taxon>Dikarya</taxon>
        <taxon>Ascomycota</taxon>
        <taxon>Pezizomycotina</taxon>
        <taxon>Dothideomycetes</taxon>
        <taxon>Dothideomycetidae</taxon>
        <taxon>Mycosphaerellales</taxon>
        <taxon>Teratosphaeriaceae</taxon>
        <taxon>Neohortaea</taxon>
    </lineage>
</organism>
<protein>
    <submittedName>
        <fullName evidence="3">Beta-lactamase/transpeptidase-like protein</fullName>
    </submittedName>
</protein>
<reference evidence="3" key="1">
    <citation type="journal article" date="2020" name="Stud. Mycol.">
        <title>101 Dothideomycetes genomes: a test case for predicting lifestyles and emergence of pathogens.</title>
        <authorList>
            <person name="Haridas S."/>
            <person name="Albert R."/>
            <person name="Binder M."/>
            <person name="Bloem J."/>
            <person name="Labutti K."/>
            <person name="Salamov A."/>
            <person name="Andreopoulos B."/>
            <person name="Baker S."/>
            <person name="Barry K."/>
            <person name="Bills G."/>
            <person name="Bluhm B."/>
            <person name="Cannon C."/>
            <person name="Castanera R."/>
            <person name="Culley D."/>
            <person name="Daum C."/>
            <person name="Ezra D."/>
            <person name="Gonzalez J."/>
            <person name="Henrissat B."/>
            <person name="Kuo A."/>
            <person name="Liang C."/>
            <person name="Lipzen A."/>
            <person name="Lutzoni F."/>
            <person name="Magnuson J."/>
            <person name="Mondo S."/>
            <person name="Nolan M."/>
            <person name="Ohm R."/>
            <person name="Pangilinan J."/>
            <person name="Park H.-J."/>
            <person name="Ramirez L."/>
            <person name="Alfaro M."/>
            <person name="Sun H."/>
            <person name="Tritt A."/>
            <person name="Yoshinaga Y."/>
            <person name="Zwiers L.-H."/>
            <person name="Turgeon B."/>
            <person name="Goodwin S."/>
            <person name="Spatafora J."/>
            <person name="Crous P."/>
            <person name="Grigoriev I."/>
        </authorList>
    </citation>
    <scope>NUCLEOTIDE SEQUENCE</scope>
    <source>
        <strain evidence="3">CBS 113389</strain>
    </source>
</reference>
<keyword evidence="4" id="KW-1185">Reference proteome</keyword>
<dbReference type="Proteomes" id="UP000799767">
    <property type="component" value="Unassembled WGS sequence"/>
</dbReference>
<sequence>MSSNQSEKEPIIAQLQALLDESVAAGVPGISAAIQTSTGTQWDLSAGYADIQTKAAIDKTTAFGIGSITKPFVAVLTLQLVQEGRLNLSDHAKSLLSADVLHGIQHAEEATIAQLLSHTGGITSWEDDRQWQKDGRGENIQPSKIWQKSETLDYVRRAGEDTGLKPGPFHYANTNYTLLGLIIEEITKSTAEAEIRRRILEPLQMADTYFEGFEQPRVDRTPHRYHWSTPTFHQTAGFSPHHKPVRDDLVDVTGTNLSVSWTAGGMISTPTDLLKFANGLREGKLLNAQSMAALMDWQPAFENIDMGRGVSRLRDSGLPGTWVGHNGGVLGFTAAWWWDYEGTCAVSVLANVGSSHAGDVPSHAARVAIKTKFLRLAAELAALG</sequence>
<dbReference type="GeneID" id="54474429"/>
<dbReference type="RefSeq" id="XP_033591304.1">
    <property type="nucleotide sequence ID" value="XM_033733427.1"/>
</dbReference>
<feature type="domain" description="Beta-lactamase-related" evidence="2">
    <location>
        <begin position="16"/>
        <end position="357"/>
    </location>
</feature>
<dbReference type="PANTHER" id="PTHR46825:SF7">
    <property type="entry name" value="D-ALANYL-D-ALANINE CARBOXYPEPTIDASE"/>
    <property type="match status" value="1"/>
</dbReference>
<accession>A0A6A6PXJ5</accession>
<evidence type="ECO:0000313" key="4">
    <source>
        <dbReference type="Proteomes" id="UP000799767"/>
    </source>
</evidence>
<dbReference type="Gene3D" id="3.40.710.10">
    <property type="entry name" value="DD-peptidase/beta-lactamase superfamily"/>
    <property type="match status" value="1"/>
</dbReference>
<proteinExistence type="inferred from homology"/>
<dbReference type="EMBL" id="MU001634">
    <property type="protein sequence ID" value="KAF2484735.1"/>
    <property type="molecule type" value="Genomic_DNA"/>
</dbReference>
<dbReference type="InterPro" id="IPR012338">
    <property type="entry name" value="Beta-lactam/transpept-like"/>
</dbReference>
<evidence type="ECO:0000313" key="3">
    <source>
        <dbReference type="EMBL" id="KAF2484735.1"/>
    </source>
</evidence>
<evidence type="ECO:0000259" key="2">
    <source>
        <dbReference type="Pfam" id="PF00144"/>
    </source>
</evidence>
<comment type="similarity">
    <text evidence="1">Belongs to the peptidase S12 family.</text>
</comment>